<dbReference type="InParanoid" id="A0A165KXW6"/>
<dbReference type="Gene3D" id="1.20.1280.50">
    <property type="match status" value="1"/>
</dbReference>
<evidence type="ECO:0000313" key="2">
    <source>
        <dbReference type="EMBL" id="KZV97064.1"/>
    </source>
</evidence>
<organism evidence="2 3">
    <name type="scientific">Exidia glandulosa HHB12029</name>
    <dbReference type="NCBI Taxonomy" id="1314781"/>
    <lineage>
        <taxon>Eukaryota</taxon>
        <taxon>Fungi</taxon>
        <taxon>Dikarya</taxon>
        <taxon>Basidiomycota</taxon>
        <taxon>Agaricomycotina</taxon>
        <taxon>Agaricomycetes</taxon>
        <taxon>Auriculariales</taxon>
        <taxon>Exidiaceae</taxon>
        <taxon>Exidia</taxon>
    </lineage>
</organism>
<dbReference type="Pfam" id="PF12937">
    <property type="entry name" value="F-box-like"/>
    <property type="match status" value="1"/>
</dbReference>
<dbReference type="AlphaFoldDB" id="A0A165KXW6"/>
<reference evidence="2 3" key="1">
    <citation type="journal article" date="2016" name="Mol. Biol. Evol.">
        <title>Comparative Genomics of Early-Diverging Mushroom-Forming Fungi Provides Insights into the Origins of Lignocellulose Decay Capabilities.</title>
        <authorList>
            <person name="Nagy L.G."/>
            <person name="Riley R."/>
            <person name="Tritt A."/>
            <person name="Adam C."/>
            <person name="Daum C."/>
            <person name="Floudas D."/>
            <person name="Sun H."/>
            <person name="Yadav J.S."/>
            <person name="Pangilinan J."/>
            <person name="Larsson K.H."/>
            <person name="Matsuura K."/>
            <person name="Barry K."/>
            <person name="Labutti K."/>
            <person name="Kuo R."/>
            <person name="Ohm R.A."/>
            <person name="Bhattacharya S.S."/>
            <person name="Shirouzu T."/>
            <person name="Yoshinaga Y."/>
            <person name="Martin F.M."/>
            <person name="Grigoriev I.V."/>
            <person name="Hibbett D.S."/>
        </authorList>
    </citation>
    <scope>NUCLEOTIDE SEQUENCE [LARGE SCALE GENOMIC DNA]</scope>
    <source>
        <strain evidence="2 3">HHB12029</strain>
    </source>
</reference>
<dbReference type="Proteomes" id="UP000077266">
    <property type="component" value="Unassembled WGS sequence"/>
</dbReference>
<proteinExistence type="predicted"/>
<name>A0A165KXW6_EXIGL</name>
<dbReference type="EMBL" id="KV425935">
    <property type="protein sequence ID" value="KZV97064.1"/>
    <property type="molecule type" value="Genomic_DNA"/>
</dbReference>
<dbReference type="InterPro" id="IPR001810">
    <property type="entry name" value="F-box_dom"/>
</dbReference>
<keyword evidence="3" id="KW-1185">Reference proteome</keyword>
<sequence>MAAADIGSPKLPDDVLTVVFDFVLTATHGKSSTQELEPLRLVCSQWNTAAQHPRLWRYASLSACTSLAFVKRVLVRSGSVPLALTLDYRSKNGLPRPTLIWLCDLEQSLALTPLLLPAPMLRGFALKCMPSLNTRTTRAMQPVFSSAPRLQRLEMLYILPHLELSAGDFPSLLEATLTSPVLEWRDLVQFFLACPVLERLTLRDITFRDGLPDPLPPLHVPHLRRLLFHRLPCHEQYMASDLNAFPLEDIGDVELITRSQTCGSGGTTSLLPLYVGLPLLVKADIVRTTGRFGISAYTGSMDVVHRLCDFSLDFYTLQATETRPCHAYDVPTAVARGLHKRERWTRLPRLAALARVSP</sequence>
<accession>A0A165KXW6</accession>
<evidence type="ECO:0000313" key="3">
    <source>
        <dbReference type="Proteomes" id="UP000077266"/>
    </source>
</evidence>
<feature type="domain" description="F-box" evidence="1">
    <location>
        <begin position="10"/>
        <end position="59"/>
    </location>
</feature>
<evidence type="ECO:0000259" key="1">
    <source>
        <dbReference type="Pfam" id="PF12937"/>
    </source>
</evidence>
<gene>
    <name evidence="2" type="ORF">EXIGLDRAFT_764816</name>
</gene>
<dbReference type="InterPro" id="IPR036047">
    <property type="entry name" value="F-box-like_dom_sf"/>
</dbReference>
<dbReference type="SUPFAM" id="SSF81383">
    <property type="entry name" value="F-box domain"/>
    <property type="match status" value="1"/>
</dbReference>
<protein>
    <recommendedName>
        <fullName evidence="1">F-box domain-containing protein</fullName>
    </recommendedName>
</protein>